<evidence type="ECO:0000313" key="5">
    <source>
        <dbReference type="Proteomes" id="UP000481417"/>
    </source>
</evidence>
<protein>
    <submittedName>
        <fullName evidence="4">ParB/RepB/Spo0J family partition protein</fullName>
    </submittedName>
</protein>
<feature type="region of interest" description="Disordered" evidence="2">
    <location>
        <begin position="463"/>
        <end position="492"/>
    </location>
</feature>
<dbReference type="Proteomes" id="UP000481417">
    <property type="component" value="Unassembled WGS sequence"/>
</dbReference>
<dbReference type="InterPro" id="IPR050336">
    <property type="entry name" value="Chromosome_partition/occlusion"/>
</dbReference>
<dbReference type="AlphaFoldDB" id="A0A6L6HU97"/>
<dbReference type="Gene3D" id="1.10.10.2830">
    <property type="match status" value="1"/>
</dbReference>
<evidence type="ECO:0000313" key="4">
    <source>
        <dbReference type="EMBL" id="MTE01675.1"/>
    </source>
</evidence>
<dbReference type="EMBL" id="WMBT01000013">
    <property type="protein sequence ID" value="MTE01675.1"/>
    <property type="molecule type" value="Genomic_DNA"/>
</dbReference>
<dbReference type="PANTHER" id="PTHR33375">
    <property type="entry name" value="CHROMOSOME-PARTITIONING PROTEIN PARB-RELATED"/>
    <property type="match status" value="1"/>
</dbReference>
<accession>A0A6L6HU97</accession>
<proteinExistence type="inferred from homology"/>
<dbReference type="GO" id="GO:0007059">
    <property type="term" value="P:chromosome segregation"/>
    <property type="evidence" value="ECO:0007669"/>
    <property type="project" value="TreeGrafter"/>
</dbReference>
<dbReference type="CDD" id="cd16406">
    <property type="entry name" value="ParB_N_like"/>
    <property type="match status" value="1"/>
</dbReference>
<evidence type="ECO:0000256" key="1">
    <source>
        <dbReference type="ARBA" id="ARBA00006295"/>
    </source>
</evidence>
<dbReference type="SMART" id="SM00470">
    <property type="entry name" value="ParB"/>
    <property type="match status" value="1"/>
</dbReference>
<dbReference type="GO" id="GO:0003677">
    <property type="term" value="F:DNA binding"/>
    <property type="evidence" value="ECO:0007669"/>
    <property type="project" value="InterPro"/>
</dbReference>
<dbReference type="SUPFAM" id="SSF110849">
    <property type="entry name" value="ParB/Sulfiredoxin"/>
    <property type="match status" value="1"/>
</dbReference>
<reference evidence="4 5" key="1">
    <citation type="submission" date="2019-11" db="EMBL/GenBank/DDBJ databases">
        <authorList>
            <person name="Lang L."/>
        </authorList>
    </citation>
    <scope>NUCLEOTIDE SEQUENCE [LARGE SCALE GENOMIC DNA]</scope>
    <source>
        <strain evidence="4 5">YIM 132242</strain>
    </source>
</reference>
<dbReference type="PANTHER" id="PTHR33375:SF7">
    <property type="entry name" value="CHROMOSOME 2-PARTITIONING PROTEIN PARB-RELATED"/>
    <property type="match status" value="1"/>
</dbReference>
<dbReference type="Pfam" id="PF02195">
    <property type="entry name" value="ParB_N"/>
    <property type="match status" value="1"/>
</dbReference>
<evidence type="ECO:0000256" key="2">
    <source>
        <dbReference type="SAM" id="MobiDB-lite"/>
    </source>
</evidence>
<dbReference type="Gene3D" id="3.90.1530.30">
    <property type="match status" value="1"/>
</dbReference>
<comment type="caution">
    <text evidence="4">The sequence shown here is derived from an EMBL/GenBank/DDBJ whole genome shotgun (WGS) entry which is preliminary data.</text>
</comment>
<dbReference type="RefSeq" id="WP_154765755.1">
    <property type="nucleotide sequence ID" value="NZ_WMBT01000013.1"/>
</dbReference>
<dbReference type="InterPro" id="IPR004437">
    <property type="entry name" value="ParB/RepB/Spo0J"/>
</dbReference>
<gene>
    <name evidence="4" type="ORF">GIY56_15405</name>
</gene>
<organism evidence="4 5">
    <name type="scientific">Paracoccus lichenicola</name>
    <dbReference type="NCBI Taxonomy" id="2665644"/>
    <lineage>
        <taxon>Bacteria</taxon>
        <taxon>Pseudomonadati</taxon>
        <taxon>Pseudomonadota</taxon>
        <taxon>Alphaproteobacteria</taxon>
        <taxon>Rhodobacterales</taxon>
        <taxon>Paracoccaceae</taxon>
        <taxon>Paracoccus</taxon>
    </lineage>
</organism>
<dbReference type="NCBIfam" id="TIGR00180">
    <property type="entry name" value="parB_part"/>
    <property type="match status" value="1"/>
</dbReference>
<name>A0A6L6HU97_9RHOB</name>
<feature type="domain" description="ParB-like N-terminal" evidence="3">
    <location>
        <begin position="20"/>
        <end position="121"/>
    </location>
</feature>
<dbReference type="InterPro" id="IPR041468">
    <property type="entry name" value="HTH_ParB/Spo0J"/>
</dbReference>
<dbReference type="SUPFAM" id="SSF109709">
    <property type="entry name" value="KorB DNA-binding domain-like"/>
    <property type="match status" value="1"/>
</dbReference>
<comment type="similarity">
    <text evidence="1">Belongs to the ParB family.</text>
</comment>
<dbReference type="InterPro" id="IPR003115">
    <property type="entry name" value="ParB_N"/>
</dbReference>
<sequence length="623" mass="68113">MSNVTPFTRETRTIDTPAVESIPLADLYLSDMNPRQEADPEGIALLADSIAMIGLIQPIAGVRDEIGKIGIVAGGRRWRAIKLVFERDPALADIRPDLARVPVRLAPDEATARAWAAVENTAREDLHPADEIRAFDRMREGGADVPTIARTFGITEAHVYRRLALAALPAPVLDALKAGEITLGAAKAFTIADDEALALSVLDRIRGNEVSEHRLKQILQPEAINAGSDRRARFVGIDAYRAAGGRISADLFADATLLHDTDLLDRLFAEKLEAEADVKEAEWAWIVTLAESYVPYGTVEKMARLYRVEGDLTEEQAERYDELAELAEAEVLDEDGQAELEALQAILDGDFTDEQRRFGGWFMCVAQDGQIRMDGPYVRPEDRTAAIEAGVLTGHAAQPIESGKEDAPKSPYSGALVADLQAMRSAAVQGAMLDKPELALDLLAYTFAQAWGGPLAVRTDETPIKPATETGFAPDPRLLGGAHEGEGEDTASEADPFDAFRAKGKKHRNAVLALILARSLKYSDRDPIFARVEAETKAHVRQVWTPTAENFFSRVSAGYLDALHLDLTGCNPQGNGFKAFKSQKKREKAAGMERLFTDADYQAAWKIDAEKKARINAWVPDCF</sequence>
<dbReference type="Pfam" id="PF17762">
    <property type="entry name" value="HTH_ParB"/>
    <property type="match status" value="1"/>
</dbReference>
<evidence type="ECO:0000259" key="3">
    <source>
        <dbReference type="SMART" id="SM00470"/>
    </source>
</evidence>
<dbReference type="InterPro" id="IPR036086">
    <property type="entry name" value="ParB/Sulfiredoxin_sf"/>
</dbReference>
<dbReference type="GO" id="GO:0005694">
    <property type="term" value="C:chromosome"/>
    <property type="evidence" value="ECO:0007669"/>
    <property type="project" value="TreeGrafter"/>
</dbReference>
<keyword evidence="5" id="KW-1185">Reference proteome</keyword>